<dbReference type="InterPro" id="IPR040442">
    <property type="entry name" value="Pyrv_kinase-like_dom_sf"/>
</dbReference>
<evidence type="ECO:0000256" key="4">
    <source>
        <dbReference type="PIRSR" id="PIRSR015582-1"/>
    </source>
</evidence>
<feature type="binding site" evidence="5">
    <location>
        <position position="127"/>
    </location>
    <ligand>
        <name>Mg(2+)</name>
        <dbReference type="ChEBI" id="CHEBI:18420"/>
    </ligand>
</feature>
<proteinExistence type="predicted"/>
<evidence type="ECO:0000256" key="1">
    <source>
        <dbReference type="ARBA" id="ARBA00001946"/>
    </source>
</evidence>
<dbReference type="GO" id="GO:0016829">
    <property type="term" value="F:lyase activity"/>
    <property type="evidence" value="ECO:0007669"/>
    <property type="project" value="UniProtKB-KW"/>
</dbReference>
<feature type="binding site" evidence="4">
    <location>
        <position position="64"/>
    </location>
    <ligand>
        <name>substrate</name>
    </ligand>
</feature>
<dbReference type="Proteomes" id="UP000595847">
    <property type="component" value="Chromosome"/>
</dbReference>
<dbReference type="PANTHER" id="PTHR32308">
    <property type="entry name" value="LYASE BETA SUBUNIT, PUTATIVE (AFU_ORTHOLOGUE AFUA_4G13030)-RELATED"/>
    <property type="match status" value="1"/>
</dbReference>
<keyword evidence="2 5" id="KW-0479">Metal-binding</keyword>
<name>A0A7T5JN32_9BACL</name>
<gene>
    <name evidence="7" type="ORF">JD108_17180</name>
    <name evidence="8" type="ORF">KDJ56_17125</name>
</gene>
<dbReference type="Pfam" id="PF03328">
    <property type="entry name" value="HpcH_HpaI"/>
    <property type="match status" value="1"/>
</dbReference>
<keyword evidence="7" id="KW-0456">Lyase</keyword>
<dbReference type="Gene3D" id="3.20.20.60">
    <property type="entry name" value="Phosphoenolpyruvate-binding domains"/>
    <property type="match status" value="1"/>
</dbReference>
<evidence type="ECO:0000256" key="5">
    <source>
        <dbReference type="PIRSR" id="PIRSR015582-2"/>
    </source>
</evidence>
<organism evidence="7 9">
    <name type="scientific">Brevibacillus composti</name>
    <dbReference type="NCBI Taxonomy" id="2796470"/>
    <lineage>
        <taxon>Bacteria</taxon>
        <taxon>Bacillati</taxon>
        <taxon>Bacillota</taxon>
        <taxon>Bacilli</taxon>
        <taxon>Bacillales</taxon>
        <taxon>Paenibacillaceae</taxon>
        <taxon>Brevibacillus</taxon>
    </lineage>
</organism>
<evidence type="ECO:0000313" key="8">
    <source>
        <dbReference type="EMBL" id="QUO40687.1"/>
    </source>
</evidence>
<evidence type="ECO:0000259" key="6">
    <source>
        <dbReference type="Pfam" id="PF03328"/>
    </source>
</evidence>
<dbReference type="RefSeq" id="WP_198827212.1">
    <property type="nucleotide sequence ID" value="NZ_CP066308.1"/>
</dbReference>
<dbReference type="AlphaFoldDB" id="A0A7T5JN32"/>
<dbReference type="GO" id="GO:0000287">
    <property type="term" value="F:magnesium ion binding"/>
    <property type="evidence" value="ECO:0007669"/>
    <property type="project" value="TreeGrafter"/>
</dbReference>
<feature type="domain" description="HpcH/HpaI aldolase/citrate lyase" evidence="6">
    <location>
        <begin position="5"/>
        <end position="223"/>
    </location>
</feature>
<feature type="binding site" evidence="5">
    <location>
        <position position="154"/>
    </location>
    <ligand>
        <name>Mg(2+)</name>
        <dbReference type="ChEBI" id="CHEBI:18420"/>
    </ligand>
</feature>
<keyword evidence="10" id="KW-1185">Reference proteome</keyword>
<dbReference type="GO" id="GO:0006107">
    <property type="term" value="P:oxaloacetate metabolic process"/>
    <property type="evidence" value="ECO:0007669"/>
    <property type="project" value="TreeGrafter"/>
</dbReference>
<keyword evidence="3 5" id="KW-0460">Magnesium</keyword>
<dbReference type="PANTHER" id="PTHR32308:SF0">
    <property type="entry name" value="HPCH_HPAI ALDOLASE_CITRATE LYASE DOMAIN-CONTAINING PROTEIN"/>
    <property type="match status" value="1"/>
</dbReference>
<evidence type="ECO:0000313" key="7">
    <source>
        <dbReference type="EMBL" id="QQE73605.1"/>
    </source>
</evidence>
<feature type="binding site" evidence="4">
    <location>
        <position position="127"/>
    </location>
    <ligand>
        <name>substrate</name>
    </ligand>
</feature>
<evidence type="ECO:0000313" key="10">
    <source>
        <dbReference type="Proteomes" id="UP000677234"/>
    </source>
</evidence>
<evidence type="ECO:0000313" key="9">
    <source>
        <dbReference type="Proteomes" id="UP000595847"/>
    </source>
</evidence>
<reference evidence="8" key="2">
    <citation type="submission" date="2021-04" db="EMBL/GenBank/DDBJ databases">
        <title>Brevibacillus composti FJAT-54423, complete genome.</title>
        <authorList>
            <person name="Tang R."/>
        </authorList>
    </citation>
    <scope>NUCLEOTIDE SEQUENCE</scope>
    <source>
        <strain evidence="8">FJAT-54424</strain>
    </source>
</reference>
<dbReference type="InterPro" id="IPR011206">
    <property type="entry name" value="Citrate_lyase_beta/mcl1/mcl2"/>
</dbReference>
<comment type="cofactor">
    <cofactor evidence="1">
        <name>Mg(2+)</name>
        <dbReference type="ChEBI" id="CHEBI:18420"/>
    </cofactor>
</comment>
<dbReference type="SUPFAM" id="SSF51621">
    <property type="entry name" value="Phosphoenolpyruvate/pyruvate domain"/>
    <property type="match status" value="1"/>
</dbReference>
<dbReference type="InterPro" id="IPR005000">
    <property type="entry name" value="Aldolase/citrate-lyase_domain"/>
</dbReference>
<dbReference type="PIRSF" id="PIRSF015582">
    <property type="entry name" value="Cit_lyase_B"/>
    <property type="match status" value="1"/>
</dbReference>
<accession>A0A7T5JN32</accession>
<sequence length="292" mass="32091">MSRLRSWMFVPGNQPRRLEKVKHLPADAVIYDLEDAVPLAEKGRARQLVKQALRENNGRMQYVRVNDPSTPYYAEDLAEMADRGLSGIMLPKAATGEQILAVDRELTALEQRRGLLAGSIEIVPLIESAQGLFHAYEIASAGARIRRLAFGSVDFALDIGATLTKEGTEILFARSQLVVVSRAAGIEPPIDAVFADVLDREGLRRDAQLARQLGFQGKLVIHPEQLAIVHACFSPTAEELEEARIIAAAFEEALAAGSASIQVDGKLVDYPVAERARRLLQSVQPFAEQERE</sequence>
<evidence type="ECO:0000256" key="2">
    <source>
        <dbReference type="ARBA" id="ARBA00022723"/>
    </source>
</evidence>
<reference evidence="7 9" key="1">
    <citation type="submission" date="2020-12" db="EMBL/GenBank/DDBJ databases">
        <title>strain FJAT-54423T represents a novel species of the genus Brevibacillus.</title>
        <authorList>
            <person name="Tang R."/>
        </authorList>
    </citation>
    <scope>NUCLEOTIDE SEQUENCE [LARGE SCALE GENOMIC DNA]</scope>
    <source>
        <strain evidence="7 9">FJAT-54423</strain>
    </source>
</reference>
<dbReference type="EMBL" id="CP066308">
    <property type="protein sequence ID" value="QQE73605.1"/>
    <property type="molecule type" value="Genomic_DNA"/>
</dbReference>
<protein>
    <submittedName>
        <fullName evidence="7">CoA ester lyase</fullName>
    </submittedName>
</protein>
<evidence type="ECO:0000256" key="3">
    <source>
        <dbReference type="ARBA" id="ARBA00022842"/>
    </source>
</evidence>
<dbReference type="KEGG" id="bcop:JD108_17180"/>
<dbReference type="EMBL" id="CP073708">
    <property type="protein sequence ID" value="QUO40687.1"/>
    <property type="molecule type" value="Genomic_DNA"/>
</dbReference>
<dbReference type="InterPro" id="IPR015813">
    <property type="entry name" value="Pyrv/PenolPyrv_kinase-like_dom"/>
</dbReference>
<dbReference type="Proteomes" id="UP000677234">
    <property type="component" value="Chromosome"/>
</dbReference>